<dbReference type="Proteomes" id="UP000195981">
    <property type="component" value="Unassembled WGS sequence"/>
</dbReference>
<protein>
    <submittedName>
        <fullName evidence="3">Putative membrane protein</fullName>
    </submittedName>
</protein>
<keyword evidence="2" id="KW-1133">Transmembrane helix</keyword>
<sequence length="116" mass="11790">MEPRATAPSEPASLEGAGGDGAGDGAHVETVGAFDIRTMIGALIGLFGAILTVLGLVAFTAAEAAKTGGVNANLWSGLVMLAVAAAFLLWARLEPIRIVVRDNEPGAEEPHDIQAL</sequence>
<evidence type="ECO:0000256" key="1">
    <source>
        <dbReference type="SAM" id="MobiDB-lite"/>
    </source>
</evidence>
<dbReference type="AlphaFoldDB" id="A0A1X6WSY2"/>
<organism evidence="3 4">
    <name type="scientific">Brachybacterium nesterenkovii</name>
    <dbReference type="NCBI Taxonomy" id="47847"/>
    <lineage>
        <taxon>Bacteria</taxon>
        <taxon>Bacillati</taxon>
        <taxon>Actinomycetota</taxon>
        <taxon>Actinomycetes</taxon>
        <taxon>Micrococcales</taxon>
        <taxon>Dermabacteraceae</taxon>
        <taxon>Brachybacterium</taxon>
    </lineage>
</organism>
<keyword evidence="4" id="KW-1185">Reference proteome</keyword>
<accession>A0A1X6WSY2</accession>
<proteinExistence type="predicted"/>
<dbReference type="EMBL" id="FWFG01000007">
    <property type="protein sequence ID" value="SLM87870.1"/>
    <property type="molecule type" value="Genomic_DNA"/>
</dbReference>
<feature type="transmembrane region" description="Helical" evidence="2">
    <location>
        <begin position="74"/>
        <end position="91"/>
    </location>
</feature>
<evidence type="ECO:0000256" key="2">
    <source>
        <dbReference type="SAM" id="Phobius"/>
    </source>
</evidence>
<keyword evidence="2" id="KW-0472">Membrane</keyword>
<evidence type="ECO:0000313" key="4">
    <source>
        <dbReference type="Proteomes" id="UP000195981"/>
    </source>
</evidence>
<reference evidence="3 4" key="1">
    <citation type="submission" date="2017-02" db="EMBL/GenBank/DDBJ databases">
        <authorList>
            <person name="Peterson S.W."/>
        </authorList>
    </citation>
    <scope>NUCLEOTIDE SEQUENCE [LARGE SCALE GENOMIC DNA]</scope>
    <source>
        <strain evidence="3 4">CIP104813</strain>
    </source>
</reference>
<name>A0A1X6WSY2_9MICO</name>
<evidence type="ECO:0000313" key="3">
    <source>
        <dbReference type="EMBL" id="SLM87870.1"/>
    </source>
</evidence>
<gene>
    <name evidence="3" type="ORF">FM110_00470</name>
</gene>
<feature type="transmembrane region" description="Helical" evidence="2">
    <location>
        <begin position="40"/>
        <end position="62"/>
    </location>
</feature>
<feature type="region of interest" description="Disordered" evidence="1">
    <location>
        <begin position="1"/>
        <end position="24"/>
    </location>
</feature>
<keyword evidence="2" id="KW-0812">Transmembrane</keyword>